<evidence type="ECO:0000313" key="3">
    <source>
        <dbReference type="Proteomes" id="UP000598271"/>
    </source>
</evidence>
<dbReference type="Pfam" id="PF13602">
    <property type="entry name" value="ADH_zinc_N_2"/>
    <property type="match status" value="1"/>
</dbReference>
<dbReference type="AlphaFoldDB" id="A0A8J3G7J1"/>
<dbReference type="Proteomes" id="UP000598271">
    <property type="component" value="Unassembled WGS sequence"/>
</dbReference>
<dbReference type="CDD" id="cd08267">
    <property type="entry name" value="MDR1"/>
    <property type="match status" value="1"/>
</dbReference>
<dbReference type="Gene3D" id="3.40.50.720">
    <property type="entry name" value="NAD(P)-binding Rossmann-like Domain"/>
    <property type="match status" value="1"/>
</dbReference>
<dbReference type="InterPro" id="IPR020843">
    <property type="entry name" value="ER"/>
</dbReference>
<name>A0A8J3G7J1_9BACT</name>
<dbReference type="RefSeq" id="WP_189563022.1">
    <property type="nucleotide sequence ID" value="NZ_BMXF01000001.1"/>
</dbReference>
<proteinExistence type="predicted"/>
<dbReference type="InterPro" id="IPR050700">
    <property type="entry name" value="YIM1/Zinc_Alcohol_DH_Fams"/>
</dbReference>
<feature type="domain" description="Enoyl reductase (ER)" evidence="1">
    <location>
        <begin position="10"/>
        <end position="317"/>
    </location>
</feature>
<sequence>MKAAFYTQYGDPRVLSVKEVEKPTPKENEVLVRVYVTTVNRTDCANLTAKPFIMRFVNGLMKPKRQIPGTDFAGEIAAVGTKVKSFEVGDRVWGFGDQGICSQAEYLCLPEEKAMAHFPASLSYEQAAASVEGAHYACNFINKVKLAPGQKAIVNGATGAIGSALLQFLKYHELSVTAVCNTKNIERIKSLGADKIIDYTRQDFTDDDEKYDFVFDTVGKSTFGMCKPLLKDEGIYISSELGPGSQNIFLALFTPLLGGKKVIFPIPSDIKGSLTFIGRLVEKGKFMPVIDTTYPLENIAEAYRYVLTGQKTGNVVIRVQLPPH</sequence>
<organism evidence="2 3">
    <name type="scientific">Persicitalea jodogahamensis</name>
    <dbReference type="NCBI Taxonomy" id="402147"/>
    <lineage>
        <taxon>Bacteria</taxon>
        <taxon>Pseudomonadati</taxon>
        <taxon>Bacteroidota</taxon>
        <taxon>Cytophagia</taxon>
        <taxon>Cytophagales</taxon>
        <taxon>Spirosomataceae</taxon>
        <taxon>Persicitalea</taxon>
    </lineage>
</organism>
<dbReference type="Pfam" id="PF08240">
    <property type="entry name" value="ADH_N"/>
    <property type="match status" value="1"/>
</dbReference>
<dbReference type="Gene3D" id="3.90.180.10">
    <property type="entry name" value="Medium-chain alcohol dehydrogenases, catalytic domain"/>
    <property type="match status" value="1"/>
</dbReference>
<dbReference type="PANTHER" id="PTHR11695">
    <property type="entry name" value="ALCOHOL DEHYDROGENASE RELATED"/>
    <property type="match status" value="1"/>
</dbReference>
<gene>
    <name evidence="2" type="ORF">GCM10007390_07690</name>
</gene>
<accession>A0A8J3G7J1</accession>
<dbReference type="InterPro" id="IPR013154">
    <property type="entry name" value="ADH-like_N"/>
</dbReference>
<dbReference type="PANTHER" id="PTHR11695:SF648">
    <property type="entry name" value="ZINC-BINDING OXIDOREDUCTASE"/>
    <property type="match status" value="1"/>
</dbReference>
<dbReference type="GO" id="GO:0016491">
    <property type="term" value="F:oxidoreductase activity"/>
    <property type="evidence" value="ECO:0007669"/>
    <property type="project" value="InterPro"/>
</dbReference>
<evidence type="ECO:0000313" key="2">
    <source>
        <dbReference type="EMBL" id="GHB56768.1"/>
    </source>
</evidence>
<dbReference type="SMART" id="SM00829">
    <property type="entry name" value="PKS_ER"/>
    <property type="match status" value="1"/>
</dbReference>
<comment type="caution">
    <text evidence="2">The sequence shown here is derived from an EMBL/GenBank/DDBJ whole genome shotgun (WGS) entry which is preliminary data.</text>
</comment>
<evidence type="ECO:0000259" key="1">
    <source>
        <dbReference type="SMART" id="SM00829"/>
    </source>
</evidence>
<dbReference type="EMBL" id="BMXF01000001">
    <property type="protein sequence ID" value="GHB56768.1"/>
    <property type="molecule type" value="Genomic_DNA"/>
</dbReference>
<dbReference type="InterPro" id="IPR036291">
    <property type="entry name" value="NAD(P)-bd_dom_sf"/>
</dbReference>
<protein>
    <submittedName>
        <fullName evidence="2">NADPH:quinone oxidoreductase</fullName>
    </submittedName>
</protein>
<reference evidence="2 3" key="1">
    <citation type="journal article" date="2014" name="Int. J. Syst. Evol. Microbiol.">
        <title>Complete genome sequence of Corynebacterium casei LMG S-19264T (=DSM 44701T), isolated from a smear-ripened cheese.</title>
        <authorList>
            <consortium name="US DOE Joint Genome Institute (JGI-PGF)"/>
            <person name="Walter F."/>
            <person name="Albersmeier A."/>
            <person name="Kalinowski J."/>
            <person name="Ruckert C."/>
        </authorList>
    </citation>
    <scope>NUCLEOTIDE SEQUENCE [LARGE SCALE GENOMIC DNA]</scope>
    <source>
        <strain evidence="2 3">KCTC 12866</strain>
    </source>
</reference>
<dbReference type="SUPFAM" id="SSF50129">
    <property type="entry name" value="GroES-like"/>
    <property type="match status" value="1"/>
</dbReference>
<dbReference type="InterPro" id="IPR011032">
    <property type="entry name" value="GroES-like_sf"/>
</dbReference>
<dbReference type="SUPFAM" id="SSF51735">
    <property type="entry name" value="NAD(P)-binding Rossmann-fold domains"/>
    <property type="match status" value="1"/>
</dbReference>
<keyword evidence="3" id="KW-1185">Reference proteome</keyword>